<dbReference type="Pfam" id="PF08345">
    <property type="entry name" value="YscJ_FliF_C"/>
    <property type="match status" value="1"/>
</dbReference>
<dbReference type="Pfam" id="PF01514">
    <property type="entry name" value="YscJ_FliF"/>
    <property type="match status" value="1"/>
</dbReference>
<dbReference type="PIRSF" id="PIRSF004862">
    <property type="entry name" value="FliF"/>
    <property type="match status" value="1"/>
</dbReference>
<gene>
    <name evidence="14" type="primary">fliF</name>
    <name evidence="14" type="ORF">FMM08_16385</name>
</gene>
<proteinExistence type="inferred from homology"/>
<feature type="region of interest" description="Disordered" evidence="10">
    <location>
        <begin position="279"/>
        <end position="351"/>
    </location>
</feature>
<evidence type="ECO:0000313" key="14">
    <source>
        <dbReference type="EMBL" id="TXR55068.1"/>
    </source>
</evidence>
<evidence type="ECO:0000256" key="9">
    <source>
        <dbReference type="PIRNR" id="PIRNR004862"/>
    </source>
</evidence>
<dbReference type="InterPro" id="IPR045851">
    <property type="entry name" value="AMP-bd_C_sf"/>
</dbReference>
<dbReference type="InterPro" id="IPR013556">
    <property type="entry name" value="Flag_M-ring_C"/>
</dbReference>
<accession>A0A5C8ZD49</accession>
<dbReference type="GO" id="GO:0071973">
    <property type="term" value="P:bacterial-type flagellum-dependent cell motility"/>
    <property type="evidence" value="ECO:0007669"/>
    <property type="project" value="InterPro"/>
</dbReference>
<dbReference type="AlphaFoldDB" id="A0A5C8ZD49"/>
<comment type="similarity">
    <text evidence="3 9">Belongs to the FliF family.</text>
</comment>
<keyword evidence="14" id="KW-0966">Cell projection</keyword>
<keyword evidence="14" id="KW-0969">Cilium</keyword>
<dbReference type="GO" id="GO:0003774">
    <property type="term" value="F:cytoskeletal motor activity"/>
    <property type="evidence" value="ECO:0007669"/>
    <property type="project" value="InterPro"/>
</dbReference>
<dbReference type="PRINTS" id="PR01009">
    <property type="entry name" value="FLGMRINGFLIF"/>
</dbReference>
<keyword evidence="15" id="KW-1185">Reference proteome</keyword>
<dbReference type="Gene3D" id="3.30.300.30">
    <property type="match status" value="1"/>
</dbReference>
<evidence type="ECO:0000256" key="1">
    <source>
        <dbReference type="ARBA" id="ARBA00004117"/>
    </source>
</evidence>
<feature type="compositionally biased region" description="Low complexity" evidence="10">
    <location>
        <begin position="311"/>
        <end position="325"/>
    </location>
</feature>
<feature type="transmembrane region" description="Helical" evidence="11">
    <location>
        <begin position="25"/>
        <end position="45"/>
    </location>
</feature>
<dbReference type="InterPro" id="IPR006182">
    <property type="entry name" value="FliF_N_dom"/>
</dbReference>
<sequence>MPPQLLDRLKSAGSSVSAMTLGQKVIAVIGVAVLVLGATAFGRWVSTPSLVPVYANLSGTDGQAIADILTQDGVPFEATNGGTGISIARESVDAEKMKIAAAGLPSDSSSGSAVLASSGITTSQFMEKANYQRAMEADLAKTIEQLDGVRTAVVHIAVPEETVFTDDKGKTTASVLVETTPGKTLTDSQIQSILNLTASSVPNLDPSQVTISDSTGRLLSAAGQGLTGSGSSDARTQQYESDKAASIQQVLDKVLGPGKAIASVSAELNFDTTNEVKEEFDYPKQLPPLSSSTSTEKYTGTNGQTGGALGTNGVLGVDGTTTTTNGGAGGNGYDKEQSTVNNPINKTTTTSQLAPGTLKRQSIAVVVDEKAAKAMGMPQLQETIANAAGVLDTRGDSLSVTQATFDTSAADAAAKDLEAAKAEDAKAAQTKLITQGAVGLLALVFLLVVFIAWRRAAKRRPSRESLDLGELERLYPAGPVIGPDGVAALGAPGAPQLTPSAPDPAALRRAEVGELVDQQPAEVADLLRGWLADTRKV</sequence>
<dbReference type="InterPro" id="IPR000067">
    <property type="entry name" value="FlgMring_FliF"/>
</dbReference>
<dbReference type="NCBIfam" id="TIGR00206">
    <property type="entry name" value="fliF"/>
    <property type="match status" value="1"/>
</dbReference>
<keyword evidence="6 11" id="KW-1133">Transmembrane helix</keyword>
<dbReference type="PANTHER" id="PTHR30046">
    <property type="entry name" value="FLAGELLAR M-RING PROTEIN"/>
    <property type="match status" value="1"/>
</dbReference>
<evidence type="ECO:0000256" key="4">
    <source>
        <dbReference type="ARBA" id="ARBA00022475"/>
    </source>
</evidence>
<evidence type="ECO:0000256" key="7">
    <source>
        <dbReference type="ARBA" id="ARBA00023136"/>
    </source>
</evidence>
<name>A0A5C8ZD49_9ACTN</name>
<evidence type="ECO:0000256" key="2">
    <source>
        <dbReference type="ARBA" id="ARBA00004651"/>
    </source>
</evidence>
<keyword evidence="7 11" id="KW-0472">Membrane</keyword>
<comment type="subcellular location">
    <subcellularLocation>
        <location evidence="1 9">Bacterial flagellum basal body</location>
    </subcellularLocation>
    <subcellularLocation>
        <location evidence="2">Cell membrane</location>
        <topology evidence="2">Multi-pass membrane protein</topology>
    </subcellularLocation>
</comment>
<dbReference type="RefSeq" id="WP_147927458.1">
    <property type="nucleotide sequence ID" value="NZ_VKAC01000010.1"/>
</dbReference>
<dbReference type="EMBL" id="VKAC01000010">
    <property type="protein sequence ID" value="TXR55068.1"/>
    <property type="molecule type" value="Genomic_DNA"/>
</dbReference>
<evidence type="ECO:0000259" key="13">
    <source>
        <dbReference type="Pfam" id="PF08345"/>
    </source>
</evidence>
<feature type="domain" description="Flagellar M-ring C-terminal" evidence="13">
    <location>
        <begin position="251"/>
        <end position="405"/>
    </location>
</feature>
<feature type="transmembrane region" description="Helical" evidence="11">
    <location>
        <begin position="432"/>
        <end position="453"/>
    </location>
</feature>
<dbReference type="GO" id="GO:0005886">
    <property type="term" value="C:plasma membrane"/>
    <property type="evidence" value="ECO:0007669"/>
    <property type="project" value="UniProtKB-SubCell"/>
</dbReference>
<reference evidence="14 15" key="1">
    <citation type="submission" date="2019-07" db="EMBL/GenBank/DDBJ databases">
        <title>Quadrisphaera sp. strain DD2A genome sequencing and assembly.</title>
        <authorList>
            <person name="Kim I."/>
        </authorList>
    </citation>
    <scope>NUCLEOTIDE SEQUENCE [LARGE SCALE GENOMIC DNA]</scope>
    <source>
        <strain evidence="14 15">DD2A</strain>
    </source>
</reference>
<evidence type="ECO:0000313" key="15">
    <source>
        <dbReference type="Proteomes" id="UP000321234"/>
    </source>
</evidence>
<dbReference type="GO" id="GO:0009431">
    <property type="term" value="C:bacterial-type flagellum basal body, MS ring"/>
    <property type="evidence" value="ECO:0007669"/>
    <property type="project" value="InterPro"/>
</dbReference>
<comment type="function">
    <text evidence="9">The M ring may be actively involved in energy transduction.</text>
</comment>
<feature type="compositionally biased region" description="Polar residues" evidence="10">
    <location>
        <begin position="338"/>
        <end position="351"/>
    </location>
</feature>
<evidence type="ECO:0000256" key="5">
    <source>
        <dbReference type="ARBA" id="ARBA00022692"/>
    </source>
</evidence>
<dbReference type="OrthoDB" id="9807026at2"/>
<evidence type="ECO:0000256" key="10">
    <source>
        <dbReference type="SAM" id="MobiDB-lite"/>
    </source>
</evidence>
<feature type="domain" description="Flagellar M-ring N-terminal" evidence="12">
    <location>
        <begin position="46"/>
        <end position="220"/>
    </location>
</feature>
<keyword evidence="14" id="KW-0282">Flagellum</keyword>
<dbReference type="InterPro" id="IPR043427">
    <property type="entry name" value="YscJ/FliF"/>
</dbReference>
<feature type="compositionally biased region" description="Polar residues" evidence="10">
    <location>
        <begin position="288"/>
        <end position="302"/>
    </location>
</feature>
<evidence type="ECO:0000256" key="3">
    <source>
        <dbReference type="ARBA" id="ARBA00007971"/>
    </source>
</evidence>
<evidence type="ECO:0000256" key="11">
    <source>
        <dbReference type="SAM" id="Phobius"/>
    </source>
</evidence>
<comment type="caution">
    <text evidence="14">The sequence shown here is derived from an EMBL/GenBank/DDBJ whole genome shotgun (WGS) entry which is preliminary data.</text>
</comment>
<dbReference type="Proteomes" id="UP000321234">
    <property type="component" value="Unassembled WGS sequence"/>
</dbReference>
<evidence type="ECO:0000259" key="12">
    <source>
        <dbReference type="Pfam" id="PF01514"/>
    </source>
</evidence>
<evidence type="ECO:0000256" key="8">
    <source>
        <dbReference type="ARBA" id="ARBA00023143"/>
    </source>
</evidence>
<keyword evidence="4" id="KW-1003">Cell membrane</keyword>
<protein>
    <recommendedName>
        <fullName evidence="9">Flagellar M-ring protein</fullName>
    </recommendedName>
</protein>
<organism evidence="14 15">
    <name type="scientific">Quadrisphaera setariae</name>
    <dbReference type="NCBI Taxonomy" id="2593304"/>
    <lineage>
        <taxon>Bacteria</taxon>
        <taxon>Bacillati</taxon>
        <taxon>Actinomycetota</taxon>
        <taxon>Actinomycetes</taxon>
        <taxon>Kineosporiales</taxon>
        <taxon>Kineosporiaceae</taxon>
        <taxon>Quadrisphaera</taxon>
    </lineage>
</organism>
<dbReference type="PANTHER" id="PTHR30046:SF0">
    <property type="entry name" value="FLAGELLAR M-RING PROTEIN"/>
    <property type="match status" value="1"/>
</dbReference>
<evidence type="ECO:0000256" key="6">
    <source>
        <dbReference type="ARBA" id="ARBA00022989"/>
    </source>
</evidence>
<keyword evidence="8 9" id="KW-0975">Bacterial flagellum</keyword>
<keyword evidence="5 11" id="KW-0812">Transmembrane</keyword>